<comment type="subcellular location">
    <subcellularLocation>
        <location evidence="8">Cytoplasm</location>
    </subcellularLocation>
</comment>
<keyword evidence="6 8" id="KW-0521">NADP</keyword>
<name>A0A147JXB1_HADYE</name>
<keyword evidence="4 8" id="KW-0418">Kinase</keyword>
<evidence type="ECO:0000256" key="3">
    <source>
        <dbReference type="ARBA" id="ARBA00022741"/>
    </source>
</evidence>
<keyword evidence="7 8" id="KW-0520">NAD</keyword>
<dbReference type="GO" id="GO:0046872">
    <property type="term" value="F:metal ion binding"/>
    <property type="evidence" value="ECO:0007669"/>
    <property type="project" value="UniProtKB-UniRule"/>
</dbReference>
<dbReference type="EMBL" id="LQMQ01000028">
    <property type="protein sequence ID" value="KUO41100.1"/>
    <property type="molecule type" value="Genomic_DNA"/>
</dbReference>
<comment type="caution">
    <text evidence="9">The sequence shown here is derived from an EMBL/GenBank/DDBJ whole genome shotgun (WGS) entry which is preliminary data.</text>
</comment>
<keyword evidence="2 8" id="KW-0808">Transferase</keyword>
<comment type="cofactor">
    <cofactor evidence="8">
        <name>a divalent metal cation</name>
        <dbReference type="ChEBI" id="CHEBI:60240"/>
    </cofactor>
</comment>
<evidence type="ECO:0000256" key="5">
    <source>
        <dbReference type="ARBA" id="ARBA00022840"/>
    </source>
</evidence>
<dbReference type="GO" id="GO:0003951">
    <property type="term" value="F:NAD+ kinase activity"/>
    <property type="evidence" value="ECO:0007669"/>
    <property type="project" value="UniProtKB-UniRule"/>
</dbReference>
<dbReference type="Pfam" id="PF20143">
    <property type="entry name" value="NAD_kinase_C"/>
    <property type="match status" value="1"/>
</dbReference>
<keyword evidence="3 8" id="KW-0547">Nucleotide-binding</keyword>
<dbReference type="HAMAP" id="MF_00361">
    <property type="entry name" value="NAD_kinase"/>
    <property type="match status" value="1"/>
</dbReference>
<dbReference type="PANTHER" id="PTHR20275">
    <property type="entry name" value="NAD KINASE"/>
    <property type="match status" value="1"/>
</dbReference>
<evidence type="ECO:0000256" key="7">
    <source>
        <dbReference type="ARBA" id="ARBA00023027"/>
    </source>
</evidence>
<feature type="binding site" evidence="8">
    <location>
        <position position="158"/>
    </location>
    <ligand>
        <name>NAD(+)</name>
        <dbReference type="ChEBI" id="CHEBI:57540"/>
    </ligand>
</feature>
<keyword evidence="5 8" id="KW-0067">ATP-binding</keyword>
<evidence type="ECO:0000256" key="1">
    <source>
        <dbReference type="ARBA" id="ARBA00022490"/>
    </source>
</evidence>
<feature type="binding site" evidence="8">
    <location>
        <position position="141"/>
    </location>
    <ligand>
        <name>NAD(+)</name>
        <dbReference type="ChEBI" id="CHEBI:57540"/>
    </ligand>
</feature>
<comment type="similarity">
    <text evidence="8">Belongs to the NAD kinase family.</text>
</comment>
<dbReference type="GO" id="GO:0019674">
    <property type="term" value="P:NAD+ metabolic process"/>
    <property type="evidence" value="ECO:0007669"/>
    <property type="project" value="InterPro"/>
</dbReference>
<feature type="active site" description="Proton acceptor" evidence="8">
    <location>
        <position position="62"/>
    </location>
</feature>
<feature type="binding site" evidence="8">
    <location>
        <begin position="130"/>
        <end position="131"/>
    </location>
    <ligand>
        <name>NAD(+)</name>
        <dbReference type="ChEBI" id="CHEBI:57540"/>
    </ligand>
</feature>
<dbReference type="AlphaFoldDB" id="A0A147JXB1"/>
<proteinExistence type="inferred from homology"/>
<dbReference type="SUPFAM" id="SSF111331">
    <property type="entry name" value="NAD kinase/diacylglycerol kinase-like"/>
    <property type="match status" value="1"/>
</dbReference>
<evidence type="ECO:0000256" key="6">
    <source>
        <dbReference type="ARBA" id="ARBA00022857"/>
    </source>
</evidence>
<dbReference type="InterPro" id="IPR017438">
    <property type="entry name" value="ATP-NAD_kinase_N"/>
</dbReference>
<dbReference type="InterPro" id="IPR002504">
    <property type="entry name" value="NADK"/>
</dbReference>
<comment type="caution">
    <text evidence="8">Lacks conserved residue(s) required for the propagation of feature annotation.</text>
</comment>
<protein>
    <recommendedName>
        <fullName evidence="8">NAD kinase</fullName>
        <ecNumber evidence="8">2.7.1.23</ecNumber>
    </recommendedName>
    <alternativeName>
        <fullName evidence="8">ATP-dependent NAD kinase</fullName>
    </alternativeName>
</protein>
<evidence type="ECO:0000256" key="2">
    <source>
        <dbReference type="ARBA" id="ARBA00022679"/>
    </source>
</evidence>
<dbReference type="InterPro" id="IPR017437">
    <property type="entry name" value="ATP-NAD_kinase_PpnK-typ_C"/>
</dbReference>
<dbReference type="Gene3D" id="3.40.50.10330">
    <property type="entry name" value="Probable inorganic polyphosphate/atp-NAD kinase, domain 1"/>
    <property type="match status" value="1"/>
</dbReference>
<comment type="catalytic activity">
    <reaction evidence="8">
        <text>NAD(+) + ATP = ADP + NADP(+) + H(+)</text>
        <dbReference type="Rhea" id="RHEA:18629"/>
        <dbReference type="ChEBI" id="CHEBI:15378"/>
        <dbReference type="ChEBI" id="CHEBI:30616"/>
        <dbReference type="ChEBI" id="CHEBI:57540"/>
        <dbReference type="ChEBI" id="CHEBI:58349"/>
        <dbReference type="ChEBI" id="CHEBI:456216"/>
        <dbReference type="EC" id="2.7.1.23"/>
    </reaction>
</comment>
<organism evidence="9 10">
    <name type="scientific">Hadarchaeum yellowstonense</name>
    <dbReference type="NCBI Taxonomy" id="1776334"/>
    <lineage>
        <taxon>Archaea</taxon>
        <taxon>Methanobacteriati</taxon>
        <taxon>Candidatus Hadarchaeota</taxon>
        <taxon>Candidatus Hadarchaeia</taxon>
        <taxon>Candidatus Hadarchaeales</taxon>
        <taxon>Candidatus Hadarchaeaceae</taxon>
        <taxon>Candidatus Hadarchaeum</taxon>
    </lineage>
</organism>
<dbReference type="Proteomes" id="UP000074294">
    <property type="component" value="Unassembled WGS sequence"/>
</dbReference>
<sequence length="267" mass="28914">MRVGIVARVDDPLDLQMVAKVIRLLKGEEVLLEPGLAKKMGRKPGSVQELRKCNAIVTVGGDGTVLFAQRLAPEVPILGINLGRRGFLADVNPNDVRRALQGLRKGKLNIVTRSRLAAKVGEKELPEALNDIVISSGVLGKTASLEVSIDGREALDFRCDGIIIATPTGSTAYTHAAGGPVIDPRLESIVVTPICPVHPRQCSIVVPAESLVEVTPTRPGREALVIVDGVPAAKVLQGERVKVQRSRNCARFFEWEGFYRKIKERLL</sequence>
<feature type="binding site" evidence="8">
    <location>
        <begin position="62"/>
        <end position="63"/>
    </location>
    <ligand>
        <name>NAD(+)</name>
        <dbReference type="ChEBI" id="CHEBI:57540"/>
    </ligand>
</feature>
<evidence type="ECO:0000313" key="9">
    <source>
        <dbReference type="EMBL" id="KUO41100.1"/>
    </source>
</evidence>
<keyword evidence="1 8" id="KW-0963">Cytoplasm</keyword>
<evidence type="ECO:0000256" key="8">
    <source>
        <dbReference type="HAMAP-Rule" id="MF_00361"/>
    </source>
</evidence>
<dbReference type="GO" id="GO:0005524">
    <property type="term" value="F:ATP binding"/>
    <property type="evidence" value="ECO:0007669"/>
    <property type="project" value="UniProtKB-KW"/>
</dbReference>
<dbReference type="InterPro" id="IPR016064">
    <property type="entry name" value="NAD/diacylglycerol_kinase_sf"/>
</dbReference>
<reference evidence="9 10" key="1">
    <citation type="journal article" date="2016" name="Nat. Microbiol.">
        <title>Genomic inference of the metabolism of cosmopolitan subsurface Archaea, Hadesarchaea.</title>
        <authorList>
            <person name="Baker B.J."/>
            <person name="Saw J.H."/>
            <person name="Lind A.E."/>
            <person name="Lazar C.S."/>
            <person name="Hinrichs K.-U."/>
            <person name="Teske A.P."/>
            <person name="Ettema T.J."/>
        </authorList>
    </citation>
    <scope>NUCLEOTIDE SEQUENCE [LARGE SCALE GENOMIC DNA]</scope>
</reference>
<dbReference type="EC" id="2.7.1.23" evidence="8"/>
<evidence type="ECO:0000313" key="10">
    <source>
        <dbReference type="Proteomes" id="UP000074294"/>
    </source>
</evidence>
<dbReference type="GO" id="GO:0006741">
    <property type="term" value="P:NADP+ biosynthetic process"/>
    <property type="evidence" value="ECO:0007669"/>
    <property type="project" value="UniProtKB-UniRule"/>
</dbReference>
<dbReference type="PANTHER" id="PTHR20275:SF43">
    <property type="entry name" value="BIFUNCTIONAL NADP PHOSPHATASE_NAD KINASE"/>
    <property type="match status" value="1"/>
</dbReference>
<dbReference type="Pfam" id="PF01513">
    <property type="entry name" value="NAD_kinase"/>
    <property type="match status" value="1"/>
</dbReference>
<feature type="binding site" evidence="8">
    <location>
        <position position="160"/>
    </location>
    <ligand>
        <name>NAD(+)</name>
        <dbReference type="ChEBI" id="CHEBI:57540"/>
    </ligand>
</feature>
<dbReference type="GO" id="GO:0005737">
    <property type="term" value="C:cytoplasm"/>
    <property type="evidence" value="ECO:0007669"/>
    <property type="project" value="UniProtKB-SubCell"/>
</dbReference>
<gene>
    <name evidence="8" type="primary">nadK</name>
    <name evidence="9" type="ORF">APZ16_05850</name>
</gene>
<dbReference type="Gene3D" id="2.60.200.30">
    <property type="entry name" value="Probable inorganic polyphosphate/atp-NAD kinase, domain 2"/>
    <property type="match status" value="1"/>
</dbReference>
<evidence type="ECO:0000256" key="4">
    <source>
        <dbReference type="ARBA" id="ARBA00022777"/>
    </source>
</evidence>
<dbReference type="STRING" id="1776334.APZ16_05850"/>
<accession>A0A147JXB1</accession>
<comment type="function">
    <text evidence="8">Involved in the regulation of the intracellular balance of NAD and NADP, and is a key enzyme in the biosynthesis of NADP. Catalyzes specifically the phosphorylation on 2'-hydroxyl of the adenosine moiety of NAD to yield NADP.</text>
</comment>